<protein>
    <recommendedName>
        <fullName evidence="8">VTT domain-containing protein</fullName>
    </recommendedName>
</protein>
<proteinExistence type="predicted"/>
<dbReference type="InterPro" id="IPR032816">
    <property type="entry name" value="VTT_dom"/>
</dbReference>
<feature type="transmembrane region" description="Helical" evidence="7">
    <location>
        <begin position="158"/>
        <end position="181"/>
    </location>
</feature>
<feature type="transmembrane region" description="Helical" evidence="7">
    <location>
        <begin position="223"/>
        <end position="245"/>
    </location>
</feature>
<name>A0A8J6CI89_DIALT</name>
<keyword evidence="2" id="KW-1003">Cell membrane</keyword>
<keyword evidence="5 7" id="KW-0472">Membrane</keyword>
<evidence type="ECO:0000259" key="8">
    <source>
        <dbReference type="Pfam" id="PF09335"/>
    </source>
</evidence>
<evidence type="ECO:0000256" key="5">
    <source>
        <dbReference type="ARBA" id="ARBA00023136"/>
    </source>
</evidence>
<evidence type="ECO:0000256" key="1">
    <source>
        <dbReference type="ARBA" id="ARBA00004651"/>
    </source>
</evidence>
<keyword evidence="10" id="KW-1185">Reference proteome</keyword>
<evidence type="ECO:0000256" key="6">
    <source>
        <dbReference type="SAM" id="MobiDB-lite"/>
    </source>
</evidence>
<feature type="region of interest" description="Disordered" evidence="6">
    <location>
        <begin position="344"/>
        <end position="450"/>
    </location>
</feature>
<organism evidence="9 10">
    <name type="scientific">Diacronema lutheri</name>
    <name type="common">Unicellular marine alga</name>
    <name type="synonym">Monochrysis lutheri</name>
    <dbReference type="NCBI Taxonomy" id="2081491"/>
    <lineage>
        <taxon>Eukaryota</taxon>
        <taxon>Haptista</taxon>
        <taxon>Haptophyta</taxon>
        <taxon>Pavlovophyceae</taxon>
        <taxon>Pavlovales</taxon>
        <taxon>Pavlovaceae</taxon>
        <taxon>Diacronema</taxon>
    </lineage>
</organism>
<keyword evidence="4 7" id="KW-1133">Transmembrane helix</keyword>
<evidence type="ECO:0000256" key="7">
    <source>
        <dbReference type="SAM" id="Phobius"/>
    </source>
</evidence>
<feature type="compositionally biased region" description="Low complexity" evidence="6">
    <location>
        <begin position="355"/>
        <end position="373"/>
    </location>
</feature>
<dbReference type="Proteomes" id="UP000751190">
    <property type="component" value="Unassembled WGS sequence"/>
</dbReference>
<feature type="transmembrane region" description="Helical" evidence="7">
    <location>
        <begin position="251"/>
        <end position="270"/>
    </location>
</feature>
<accession>A0A8J6CI89</accession>
<feature type="domain" description="VTT" evidence="8">
    <location>
        <begin position="138"/>
        <end position="262"/>
    </location>
</feature>
<dbReference type="PANTHER" id="PTHR12677:SF59">
    <property type="entry name" value="GOLGI APPARATUS MEMBRANE PROTEIN TVP38-RELATED"/>
    <property type="match status" value="1"/>
</dbReference>
<feature type="compositionally biased region" description="Polar residues" evidence="6">
    <location>
        <begin position="374"/>
        <end position="388"/>
    </location>
</feature>
<sequence length="647" mass="67122">MRVPSRPVSWRLPRAERHATLPLPPIGAAIEGGAAHADADADAAESERSLDDASHESEIGSSLDDLDYHAPVQSTLRRCAIPGTVVIVLCGAVGFAASQPARTLSAAVSMLNGLRSLGPSAPVAVIGIQIVLVVCALPSWFVWVGTGTLFTLVWGPSIGLLVALASVGVGVWVGSCLAFALGRSCFRPLISEWTAERPIFRAIDLAVSQRGLQVGMLIKLSPVFPLNVMNYVLAITQISVLNFVVTCSGSMLSVTVYVLIGASLSSLAAIDSVGASGSSSRRTVTIVTIVGCAIGGASLLYVMHASRRAYAELMLRAHAANEVLLDVEDAEALALVEEGAVADGAHDERSECGEAPASAPASAAPAAPAAPAARTSSEHSSTAFQNRMSLDPKHHGTERDPIVVLSARRSGASPRVASARGAPTPRPSPRAHVATRRTAGSSGRASEPGALEPVVPAQAVAPRAAAGAGAGAHTHAQLARTMTDSLSVRARTPIRAVRRAALSRSLTAGQLLDTREIKRGAAPSRAQPAPAQPRLVDRVFRQFLEPALVPQAAMAAIGRARSPMRLNNGLLQRVNRERSLALRSPTPAAPSVSRQTSANAGASARSVQRSCSPLRAATLPAARSRSPDRRARTRAPAGKLNADPLSV</sequence>
<feature type="region of interest" description="Disordered" evidence="6">
    <location>
        <begin position="34"/>
        <end position="58"/>
    </location>
</feature>
<comment type="caution">
    <text evidence="9">The sequence shown here is derived from an EMBL/GenBank/DDBJ whole genome shotgun (WGS) entry which is preliminary data.</text>
</comment>
<reference evidence="9" key="1">
    <citation type="submission" date="2021-05" db="EMBL/GenBank/DDBJ databases">
        <title>The genome of the haptophyte Pavlova lutheri (Diacronema luteri, Pavlovales) - a model for lipid biosynthesis in eukaryotic algae.</title>
        <authorList>
            <person name="Hulatt C.J."/>
            <person name="Posewitz M.C."/>
        </authorList>
    </citation>
    <scope>NUCLEOTIDE SEQUENCE</scope>
    <source>
        <strain evidence="9">NIVA-4/92</strain>
    </source>
</reference>
<evidence type="ECO:0000313" key="9">
    <source>
        <dbReference type="EMBL" id="KAG8471110.1"/>
    </source>
</evidence>
<feature type="region of interest" description="Disordered" evidence="6">
    <location>
        <begin position="578"/>
        <end position="647"/>
    </location>
</feature>
<evidence type="ECO:0000313" key="10">
    <source>
        <dbReference type="Proteomes" id="UP000751190"/>
    </source>
</evidence>
<dbReference type="AlphaFoldDB" id="A0A8J6CI89"/>
<feature type="compositionally biased region" description="Polar residues" evidence="6">
    <location>
        <begin position="592"/>
        <end position="611"/>
    </location>
</feature>
<gene>
    <name evidence="9" type="ORF">KFE25_009531</name>
</gene>
<feature type="compositionally biased region" description="Basic and acidic residues" evidence="6">
    <location>
        <begin position="390"/>
        <end position="401"/>
    </location>
</feature>
<comment type="subcellular location">
    <subcellularLocation>
        <location evidence="1">Cell membrane</location>
        <topology evidence="1">Multi-pass membrane protein</topology>
    </subcellularLocation>
</comment>
<dbReference type="EMBL" id="JAGTXO010000001">
    <property type="protein sequence ID" value="KAG8471110.1"/>
    <property type="molecule type" value="Genomic_DNA"/>
</dbReference>
<dbReference type="GO" id="GO:0005886">
    <property type="term" value="C:plasma membrane"/>
    <property type="evidence" value="ECO:0007669"/>
    <property type="project" value="UniProtKB-SubCell"/>
</dbReference>
<evidence type="ECO:0000256" key="3">
    <source>
        <dbReference type="ARBA" id="ARBA00022692"/>
    </source>
</evidence>
<dbReference type="OrthoDB" id="166803at2759"/>
<feature type="transmembrane region" description="Helical" evidence="7">
    <location>
        <begin position="282"/>
        <end position="303"/>
    </location>
</feature>
<dbReference type="Pfam" id="PF09335">
    <property type="entry name" value="VTT_dom"/>
    <property type="match status" value="1"/>
</dbReference>
<feature type="compositionally biased region" description="Basic and acidic residues" evidence="6">
    <location>
        <begin position="45"/>
        <end position="58"/>
    </location>
</feature>
<keyword evidence="3 7" id="KW-0812">Transmembrane</keyword>
<evidence type="ECO:0000256" key="4">
    <source>
        <dbReference type="ARBA" id="ARBA00022989"/>
    </source>
</evidence>
<dbReference type="InterPro" id="IPR015414">
    <property type="entry name" value="TMEM64"/>
</dbReference>
<feature type="transmembrane region" description="Helical" evidence="7">
    <location>
        <begin position="123"/>
        <end position="146"/>
    </location>
</feature>
<dbReference type="PANTHER" id="PTHR12677">
    <property type="entry name" value="GOLGI APPARATUS MEMBRANE PROTEIN TVP38-RELATED"/>
    <property type="match status" value="1"/>
</dbReference>
<evidence type="ECO:0000256" key="2">
    <source>
        <dbReference type="ARBA" id="ARBA00022475"/>
    </source>
</evidence>